<feature type="binding site" evidence="8">
    <location>
        <position position="13"/>
    </location>
    <ligand>
        <name>Mg(2+)</name>
        <dbReference type="ChEBI" id="CHEBI:18420"/>
    </ligand>
</feature>
<dbReference type="GO" id="GO:0046040">
    <property type="term" value="P:IMP metabolic process"/>
    <property type="evidence" value="ECO:0007669"/>
    <property type="project" value="TreeGrafter"/>
</dbReference>
<dbReference type="InterPro" id="IPR033128">
    <property type="entry name" value="Adenylosuccin_syn_Lys_AS"/>
</dbReference>
<feature type="active site" description="Proton donor" evidence="8">
    <location>
        <position position="41"/>
    </location>
</feature>
<evidence type="ECO:0000256" key="7">
    <source>
        <dbReference type="ARBA" id="ARBA00023134"/>
    </source>
</evidence>
<dbReference type="Pfam" id="PF00709">
    <property type="entry name" value="Adenylsucc_synt"/>
    <property type="match status" value="1"/>
</dbReference>
<comment type="cofactor">
    <cofactor evidence="8">
        <name>Mg(2+)</name>
        <dbReference type="ChEBI" id="CHEBI:18420"/>
    </cofactor>
    <text evidence="8">Binds 1 Mg(2+) ion per subunit.</text>
</comment>
<feature type="binding site" description="in other chain" evidence="8">
    <location>
        <position position="126"/>
    </location>
    <ligand>
        <name>IMP</name>
        <dbReference type="ChEBI" id="CHEBI:58053"/>
        <note>ligand shared between dimeric partners</note>
    </ligand>
</feature>
<evidence type="ECO:0000256" key="1">
    <source>
        <dbReference type="ARBA" id="ARBA00011738"/>
    </source>
</evidence>
<dbReference type="InterPro" id="IPR042109">
    <property type="entry name" value="Adenylosuccinate_synth_dom1"/>
</dbReference>
<keyword evidence="7 8" id="KW-0342">GTP-binding</keyword>
<feature type="binding site" description="in other chain" evidence="8">
    <location>
        <begin position="13"/>
        <end position="16"/>
    </location>
    <ligand>
        <name>IMP</name>
        <dbReference type="ChEBI" id="CHEBI:58053"/>
        <note>ligand shared between dimeric partners</note>
    </ligand>
</feature>
<keyword evidence="2 8" id="KW-0436">Ligase</keyword>
<dbReference type="PROSITE" id="PS00513">
    <property type="entry name" value="ADENYLOSUCCIN_SYN_2"/>
    <property type="match status" value="1"/>
</dbReference>
<comment type="caution">
    <text evidence="11">The sequence shown here is derived from an EMBL/GenBank/DDBJ whole genome shotgun (WGS) entry which is preliminary data.</text>
</comment>
<proteinExistence type="inferred from homology"/>
<comment type="subcellular location">
    <subcellularLocation>
        <location evidence="8">Cytoplasm</location>
    </subcellularLocation>
</comment>
<feature type="binding site" evidence="8">
    <location>
        <position position="306"/>
    </location>
    <ligand>
        <name>GTP</name>
        <dbReference type="ChEBI" id="CHEBI:37565"/>
    </ligand>
</feature>
<evidence type="ECO:0000256" key="4">
    <source>
        <dbReference type="ARBA" id="ARBA00022741"/>
    </source>
</evidence>
<sequence>MPVTVVVGCQWGDEGKGKIIDSMAGEADWVARFQGGANAGHTLSVGGKTHVLHLIPSGILRPDVRCILGNGVVIDPFELLKEVAALEAEGIDVTKRLQVSRHAHCVTPIHRWEESLSRADEAIGTTRRGIGPSYEGKVARRGLRMEAFLAEAPLREGLERAWELWDAQRLAKGAPLPEEAAGGVEGLIRRFLEIREQLIPLLEDTTGILLDAVKRGERILAEGAQGALLDVDHGTYPYVTSSHTISGSVCIGLGLPPTSVDRIIGIAKAYTTRVGEGPFPTEMEAATAEPFRRRAGEYGATTGRPRRCGWLDLVLLRRAVELNGVTGLVITKLDILQGMRPLKICTSYQLNGRRVERSDASPMTLKKVQPVYEEVEGWNEPLPAGSDWTRLSRPARMYVRRIAETLDCRVDWVSVGPERESLIRVG</sequence>
<keyword evidence="4 8" id="KW-0547">Nucleotide-binding</keyword>
<feature type="active site" description="Proton acceptor" evidence="8">
    <location>
        <position position="13"/>
    </location>
</feature>
<dbReference type="PROSITE" id="PS01266">
    <property type="entry name" value="ADENYLOSUCCIN_SYN_1"/>
    <property type="match status" value="1"/>
</dbReference>
<feature type="binding site" description="in other chain" evidence="8">
    <location>
        <position position="304"/>
    </location>
    <ligand>
        <name>IMP</name>
        <dbReference type="ChEBI" id="CHEBI:58053"/>
        <note>ligand shared between dimeric partners</note>
    </ligand>
</feature>
<feature type="binding site" evidence="8">
    <location>
        <position position="140"/>
    </location>
    <ligand>
        <name>IMP</name>
        <dbReference type="ChEBI" id="CHEBI:58053"/>
        <note>ligand shared between dimeric partners</note>
    </ligand>
</feature>
<evidence type="ECO:0000313" key="11">
    <source>
        <dbReference type="EMBL" id="MBU2692996.1"/>
    </source>
</evidence>
<dbReference type="GO" id="GO:0005525">
    <property type="term" value="F:GTP binding"/>
    <property type="evidence" value="ECO:0007669"/>
    <property type="project" value="UniProtKB-UniRule"/>
</dbReference>
<dbReference type="InterPro" id="IPR001114">
    <property type="entry name" value="Adenylosuccinate_synthetase"/>
</dbReference>
<comment type="subunit">
    <text evidence="1 8">Homodimer.</text>
</comment>
<dbReference type="PANTHER" id="PTHR11846">
    <property type="entry name" value="ADENYLOSUCCINATE SYNTHETASE"/>
    <property type="match status" value="1"/>
</dbReference>
<dbReference type="GO" id="GO:0000287">
    <property type="term" value="F:magnesium ion binding"/>
    <property type="evidence" value="ECO:0007669"/>
    <property type="project" value="UniProtKB-UniRule"/>
</dbReference>
<gene>
    <name evidence="8" type="primary">purA</name>
    <name evidence="11" type="ORF">KJ970_18925</name>
</gene>
<evidence type="ECO:0000256" key="8">
    <source>
        <dbReference type="HAMAP-Rule" id="MF_00011"/>
    </source>
</evidence>
<feature type="binding site" evidence="8">
    <location>
        <position position="40"/>
    </location>
    <ligand>
        <name>Mg(2+)</name>
        <dbReference type="ChEBI" id="CHEBI:18420"/>
    </ligand>
</feature>
<dbReference type="Proteomes" id="UP000777784">
    <property type="component" value="Unassembled WGS sequence"/>
</dbReference>
<reference evidence="11" key="1">
    <citation type="submission" date="2021-05" db="EMBL/GenBank/DDBJ databases">
        <title>Energy efficiency and biological interactions define the core microbiome of deep oligotrophic groundwater.</title>
        <authorList>
            <person name="Mehrshad M."/>
            <person name="Lopez-Fernandez M."/>
            <person name="Bell E."/>
            <person name="Bernier-Latmani R."/>
            <person name="Bertilsson S."/>
            <person name="Dopson M."/>
        </authorList>
    </citation>
    <scope>NUCLEOTIDE SEQUENCE</scope>
    <source>
        <strain evidence="11">Modern_marine.mb.64</strain>
    </source>
</reference>
<dbReference type="InterPro" id="IPR027417">
    <property type="entry name" value="P-loop_NTPase"/>
</dbReference>
<evidence type="ECO:0000313" key="12">
    <source>
        <dbReference type="Proteomes" id="UP000777784"/>
    </source>
</evidence>
<feature type="binding site" description="in other chain" evidence="8">
    <location>
        <begin position="38"/>
        <end position="41"/>
    </location>
    <ligand>
        <name>IMP</name>
        <dbReference type="ChEBI" id="CHEBI:58053"/>
        <note>ligand shared between dimeric partners</note>
    </ligand>
</feature>
<comment type="catalytic activity">
    <reaction evidence="8 10">
        <text>IMP + L-aspartate + GTP = N(6)-(1,2-dicarboxyethyl)-AMP + GDP + phosphate + 2 H(+)</text>
        <dbReference type="Rhea" id="RHEA:15753"/>
        <dbReference type="ChEBI" id="CHEBI:15378"/>
        <dbReference type="ChEBI" id="CHEBI:29991"/>
        <dbReference type="ChEBI" id="CHEBI:37565"/>
        <dbReference type="ChEBI" id="CHEBI:43474"/>
        <dbReference type="ChEBI" id="CHEBI:57567"/>
        <dbReference type="ChEBI" id="CHEBI:58053"/>
        <dbReference type="ChEBI" id="CHEBI:58189"/>
        <dbReference type="EC" id="6.3.4.4"/>
    </reaction>
</comment>
<accession>A0A948W8S6</accession>
<keyword evidence="5 8" id="KW-0658">Purine biosynthesis</keyword>
<dbReference type="GO" id="GO:0044208">
    <property type="term" value="P:'de novo' AMP biosynthetic process"/>
    <property type="evidence" value="ECO:0007669"/>
    <property type="project" value="UniProtKB-UniRule"/>
</dbReference>
<comment type="similarity">
    <text evidence="8 10">Belongs to the adenylosuccinate synthetase family.</text>
</comment>
<dbReference type="NCBIfam" id="TIGR00184">
    <property type="entry name" value="purA"/>
    <property type="match status" value="1"/>
</dbReference>
<dbReference type="Gene3D" id="1.10.300.10">
    <property type="entry name" value="Adenylosuccinate Synthetase, subunit A, domain 2"/>
    <property type="match status" value="1"/>
</dbReference>
<comment type="function">
    <text evidence="8">Plays an important role in the de novo pathway of purine nucleotide biosynthesis. Catalyzes the first committed step in the biosynthesis of AMP from IMP.</text>
</comment>
<dbReference type="FunFam" id="3.90.170.10:FF:000001">
    <property type="entry name" value="Adenylosuccinate synthetase"/>
    <property type="match status" value="1"/>
</dbReference>
<comment type="pathway">
    <text evidence="8 10">Purine metabolism; AMP biosynthesis via de novo pathway; AMP from IMP: step 1/2.</text>
</comment>
<dbReference type="Gene3D" id="3.90.170.10">
    <property type="entry name" value="Adenylosuccinate Synthetase, subunit A, domain 3"/>
    <property type="match status" value="1"/>
</dbReference>
<feature type="binding site" evidence="8">
    <location>
        <begin position="300"/>
        <end position="306"/>
    </location>
    <ligand>
        <name>substrate</name>
    </ligand>
</feature>
<dbReference type="InterPro" id="IPR042110">
    <property type="entry name" value="Adenylosuccinate_synth_dom2"/>
</dbReference>
<dbReference type="Gene3D" id="3.40.440.10">
    <property type="entry name" value="Adenylosuccinate Synthetase, subunit A, domain 1"/>
    <property type="match status" value="1"/>
</dbReference>
<dbReference type="SMART" id="SM00788">
    <property type="entry name" value="Adenylsucc_synt"/>
    <property type="match status" value="1"/>
</dbReference>
<feature type="binding site" evidence="8">
    <location>
        <begin position="414"/>
        <end position="416"/>
    </location>
    <ligand>
        <name>GTP</name>
        <dbReference type="ChEBI" id="CHEBI:37565"/>
    </ligand>
</feature>
<feature type="active site" evidence="9">
    <location>
        <position position="137"/>
    </location>
</feature>
<feature type="binding site" evidence="8">
    <location>
        <begin position="332"/>
        <end position="334"/>
    </location>
    <ligand>
        <name>GTP</name>
        <dbReference type="ChEBI" id="CHEBI:37565"/>
    </ligand>
</feature>
<feature type="binding site" evidence="8">
    <location>
        <begin position="40"/>
        <end position="42"/>
    </location>
    <ligand>
        <name>GTP</name>
        <dbReference type="ChEBI" id="CHEBI:37565"/>
    </ligand>
</feature>
<evidence type="ECO:0000256" key="9">
    <source>
        <dbReference type="PROSITE-ProRule" id="PRU10134"/>
    </source>
</evidence>
<dbReference type="CDD" id="cd03108">
    <property type="entry name" value="AdSS"/>
    <property type="match status" value="1"/>
</dbReference>
<dbReference type="EMBL" id="JAHJDP010000107">
    <property type="protein sequence ID" value="MBU2692996.1"/>
    <property type="molecule type" value="Genomic_DNA"/>
</dbReference>
<protein>
    <recommendedName>
        <fullName evidence="8 10">Adenylosuccinate synthetase</fullName>
        <shortName evidence="8">AMPSase</shortName>
        <shortName evidence="8">AdSS</shortName>
        <ecNumber evidence="8 10">6.3.4.4</ecNumber>
    </recommendedName>
    <alternativeName>
        <fullName evidence="8">IMP--aspartate ligase</fullName>
    </alternativeName>
</protein>
<dbReference type="EC" id="6.3.4.4" evidence="8 10"/>
<evidence type="ECO:0000256" key="5">
    <source>
        <dbReference type="ARBA" id="ARBA00022755"/>
    </source>
</evidence>
<evidence type="ECO:0000256" key="3">
    <source>
        <dbReference type="ARBA" id="ARBA00022723"/>
    </source>
</evidence>
<evidence type="ECO:0000256" key="6">
    <source>
        <dbReference type="ARBA" id="ARBA00022842"/>
    </source>
</evidence>
<dbReference type="PANTHER" id="PTHR11846:SF0">
    <property type="entry name" value="ADENYLOSUCCINATE SYNTHETASE"/>
    <property type="match status" value="1"/>
</dbReference>
<evidence type="ECO:0000256" key="2">
    <source>
        <dbReference type="ARBA" id="ARBA00022598"/>
    </source>
</evidence>
<keyword evidence="8" id="KW-0963">Cytoplasm</keyword>
<dbReference type="NCBIfam" id="NF002223">
    <property type="entry name" value="PRK01117.1"/>
    <property type="match status" value="1"/>
</dbReference>
<dbReference type="SUPFAM" id="SSF52540">
    <property type="entry name" value="P-loop containing nucleoside triphosphate hydrolases"/>
    <property type="match status" value="1"/>
</dbReference>
<evidence type="ECO:0000256" key="10">
    <source>
        <dbReference type="RuleBase" id="RU000520"/>
    </source>
</evidence>
<organism evidence="11 12">
    <name type="scientific">Eiseniibacteriota bacterium</name>
    <dbReference type="NCBI Taxonomy" id="2212470"/>
    <lineage>
        <taxon>Bacteria</taxon>
        <taxon>Candidatus Eiseniibacteriota</taxon>
    </lineage>
</organism>
<dbReference type="GO" id="GO:0005737">
    <property type="term" value="C:cytoplasm"/>
    <property type="evidence" value="ECO:0007669"/>
    <property type="project" value="UniProtKB-SubCell"/>
</dbReference>
<dbReference type="InterPro" id="IPR018220">
    <property type="entry name" value="Adenylosuccin_syn_GTP-bd"/>
</dbReference>
<keyword evidence="3 8" id="KW-0479">Metal-binding</keyword>
<feature type="binding site" evidence="8">
    <location>
        <begin position="12"/>
        <end position="18"/>
    </location>
    <ligand>
        <name>GTP</name>
        <dbReference type="ChEBI" id="CHEBI:37565"/>
    </ligand>
</feature>
<name>A0A948W8S6_UNCEI</name>
<dbReference type="AlphaFoldDB" id="A0A948W8S6"/>
<feature type="binding site" description="in other chain" evidence="8">
    <location>
        <position position="225"/>
    </location>
    <ligand>
        <name>IMP</name>
        <dbReference type="ChEBI" id="CHEBI:58053"/>
        <note>ligand shared between dimeric partners</note>
    </ligand>
</feature>
<dbReference type="HAMAP" id="MF_00011">
    <property type="entry name" value="Adenylosucc_synth"/>
    <property type="match status" value="1"/>
</dbReference>
<dbReference type="GO" id="GO:0004019">
    <property type="term" value="F:adenylosuccinate synthase activity"/>
    <property type="evidence" value="ECO:0007669"/>
    <property type="project" value="UniProtKB-UniRule"/>
</dbReference>
<dbReference type="InterPro" id="IPR042111">
    <property type="entry name" value="Adenylosuccinate_synth_dom3"/>
</dbReference>
<feature type="binding site" description="in other chain" evidence="8">
    <location>
        <position position="240"/>
    </location>
    <ligand>
        <name>IMP</name>
        <dbReference type="ChEBI" id="CHEBI:58053"/>
        <note>ligand shared between dimeric partners</note>
    </ligand>
</feature>
<keyword evidence="6 8" id="KW-0460">Magnesium</keyword>